<dbReference type="InterPro" id="IPR037143">
    <property type="entry name" value="4-PPantetheinyl_Trfase_dom_sf"/>
</dbReference>
<protein>
    <recommendedName>
        <fullName evidence="6">4'-phosphopantetheinyl transferase domain-containing protein</fullName>
    </recommendedName>
</protein>
<dbReference type="OrthoDB" id="4313069at2"/>
<feature type="domain" description="4'-phosphopantetheinyl transferase N-terminal" evidence="3">
    <location>
        <begin position="55"/>
        <end position="116"/>
    </location>
</feature>
<dbReference type="Pfam" id="PF17837">
    <property type="entry name" value="4PPT_N"/>
    <property type="match status" value="1"/>
</dbReference>
<dbReference type="InterPro" id="IPR041354">
    <property type="entry name" value="4PPT_N"/>
</dbReference>
<dbReference type="HOGENOM" id="CLU_1266318_0_0_11"/>
<organism evidence="4 5">
    <name type="scientific">Streptomyces roseochromogenus subsp. oscitans DS 12.976</name>
    <dbReference type="NCBI Taxonomy" id="1352936"/>
    <lineage>
        <taxon>Bacteria</taxon>
        <taxon>Bacillati</taxon>
        <taxon>Actinomycetota</taxon>
        <taxon>Actinomycetes</taxon>
        <taxon>Kitasatosporales</taxon>
        <taxon>Streptomycetaceae</taxon>
        <taxon>Streptomyces</taxon>
    </lineage>
</organism>
<evidence type="ECO:0000256" key="1">
    <source>
        <dbReference type="ARBA" id="ARBA00022679"/>
    </source>
</evidence>
<accession>V6KS17</accession>
<sequence>MSHTVFPGITPGRVHRWGGATLLVARRDAPGRRPSWSRLPLFTPAERLVLHGLPPWRQAEWGAGRLIAKTVVSWLTGLPVTDVEILPRDDGSPRVSVPGLHVSLSHTTHHVAAAIASGAVGVDLCETTAAPAVRRAAAHVMAPEERQLSGETPELLTAAWALKEAAVKAERQGLFSEAPRRIRILTLAPPTLSGDRRALVGSAGTATLALVLGDGQGG</sequence>
<evidence type="ECO:0000259" key="3">
    <source>
        <dbReference type="Pfam" id="PF17837"/>
    </source>
</evidence>
<dbReference type="GO" id="GO:0008897">
    <property type="term" value="F:holo-[acyl-carrier-protein] synthase activity"/>
    <property type="evidence" value="ECO:0007669"/>
    <property type="project" value="InterPro"/>
</dbReference>
<dbReference type="InterPro" id="IPR008278">
    <property type="entry name" value="4-PPantetheinyl_Trfase_dom"/>
</dbReference>
<comment type="caution">
    <text evidence="4">The sequence shown here is derived from an EMBL/GenBank/DDBJ whole genome shotgun (WGS) entry which is preliminary data.</text>
</comment>
<reference evidence="4 5" key="1">
    <citation type="journal article" date="2014" name="Genome Announc.">
        <title>Draft Genome Sequence of Streptomyces roseochromogenes subsp. oscitans DS 12.976, Producer of the Aminocoumarin Antibiotic Clorobiocin.</title>
        <authorList>
            <person name="Ruckert C."/>
            <person name="Kalinowski J."/>
            <person name="Heide L."/>
            <person name="Apel A.K."/>
        </authorList>
    </citation>
    <scope>NUCLEOTIDE SEQUENCE [LARGE SCALE GENOMIC DNA]</scope>
    <source>
        <strain evidence="4 5">DS 12.976</strain>
    </source>
</reference>
<evidence type="ECO:0000313" key="4">
    <source>
        <dbReference type="EMBL" id="EST34808.1"/>
    </source>
</evidence>
<dbReference type="PATRIC" id="fig|1352936.5.peg.1883"/>
<dbReference type="GO" id="GO:0000287">
    <property type="term" value="F:magnesium ion binding"/>
    <property type="evidence" value="ECO:0007669"/>
    <property type="project" value="InterPro"/>
</dbReference>
<dbReference type="RefSeq" id="WP_023545747.1">
    <property type="nucleotide sequence ID" value="NZ_CM002285.1"/>
</dbReference>
<feature type="domain" description="4'-phosphopantetheinyl transferase" evidence="2">
    <location>
        <begin position="119"/>
        <end position="177"/>
    </location>
</feature>
<proteinExistence type="predicted"/>
<keyword evidence="1" id="KW-0808">Transferase</keyword>
<dbReference type="SUPFAM" id="SSF56214">
    <property type="entry name" value="4'-phosphopantetheinyl transferase"/>
    <property type="match status" value="2"/>
</dbReference>
<name>V6KS17_STRRC</name>
<dbReference type="Gene3D" id="3.90.470.20">
    <property type="entry name" value="4'-phosphopantetheinyl transferase domain"/>
    <property type="match status" value="2"/>
</dbReference>
<dbReference type="STRING" id="1352936.M878_08810"/>
<keyword evidence="5" id="KW-1185">Reference proteome</keyword>
<gene>
    <name evidence="4" type="ORF">M878_08810</name>
</gene>
<dbReference type="EMBL" id="AWQX01000068">
    <property type="protein sequence ID" value="EST34808.1"/>
    <property type="molecule type" value="Genomic_DNA"/>
</dbReference>
<evidence type="ECO:0000313" key="5">
    <source>
        <dbReference type="Proteomes" id="UP000017984"/>
    </source>
</evidence>
<evidence type="ECO:0000259" key="2">
    <source>
        <dbReference type="Pfam" id="PF01648"/>
    </source>
</evidence>
<dbReference type="Pfam" id="PF01648">
    <property type="entry name" value="ACPS"/>
    <property type="match status" value="1"/>
</dbReference>
<dbReference type="Proteomes" id="UP000017984">
    <property type="component" value="Chromosome"/>
</dbReference>
<evidence type="ECO:0008006" key="6">
    <source>
        <dbReference type="Google" id="ProtNLM"/>
    </source>
</evidence>
<dbReference type="AlphaFoldDB" id="V6KS17"/>